<dbReference type="InterPro" id="IPR021333">
    <property type="entry name" value="DUF2946"/>
</dbReference>
<evidence type="ECO:0008006" key="3">
    <source>
        <dbReference type="Google" id="ProtNLM"/>
    </source>
</evidence>
<protein>
    <recommendedName>
        <fullName evidence="3">DUF2946 family protein</fullName>
    </recommendedName>
</protein>
<comment type="caution">
    <text evidence="1">The sequence shown here is derived from an EMBL/GenBank/DDBJ whole genome shotgun (WGS) entry which is preliminary data.</text>
</comment>
<dbReference type="Proteomes" id="UP000316905">
    <property type="component" value="Unassembled WGS sequence"/>
</dbReference>
<reference evidence="1 2" key="1">
    <citation type="journal article" date="2015" name="Stand. Genomic Sci.">
        <title>Genomic Encyclopedia of Bacterial and Archaeal Type Strains, Phase III: the genomes of soil and plant-associated and newly described type strains.</title>
        <authorList>
            <person name="Whitman W.B."/>
            <person name="Woyke T."/>
            <person name="Klenk H.P."/>
            <person name="Zhou Y."/>
            <person name="Lilburn T.G."/>
            <person name="Beck B.J."/>
            <person name="De Vos P."/>
            <person name="Vandamme P."/>
            <person name="Eisen J.A."/>
            <person name="Garrity G."/>
            <person name="Hugenholtz P."/>
            <person name="Kyrpides N.C."/>
        </authorList>
    </citation>
    <scope>NUCLEOTIDE SEQUENCE [LARGE SCALE GENOMIC DNA]</scope>
    <source>
        <strain evidence="1 2">CGMCC 1.6858</strain>
    </source>
</reference>
<name>A0A562QP91_9PSED</name>
<sequence length="120" mass="12446">MVMAFVAPVVSQVLAVNKSHASAMSPVMVSVSSSTHGHDHHAMVPGQGAASSLQAHWAAVWEKCGYCDLLFSNPPLSSSITLPFALPLPLGEPFVVLTHPGYAASTVYLGALTRAPPVLG</sequence>
<gene>
    <name evidence="1" type="ORF">IQ22_00253</name>
</gene>
<evidence type="ECO:0000313" key="2">
    <source>
        <dbReference type="Proteomes" id="UP000316905"/>
    </source>
</evidence>
<dbReference type="Pfam" id="PF11162">
    <property type="entry name" value="DUF2946"/>
    <property type="match status" value="1"/>
</dbReference>
<keyword evidence="2" id="KW-1185">Reference proteome</keyword>
<organism evidence="1 2">
    <name type="scientific">Pseudomonas duriflava</name>
    <dbReference type="NCBI Taxonomy" id="459528"/>
    <lineage>
        <taxon>Bacteria</taxon>
        <taxon>Pseudomonadati</taxon>
        <taxon>Pseudomonadota</taxon>
        <taxon>Gammaproteobacteria</taxon>
        <taxon>Pseudomonadales</taxon>
        <taxon>Pseudomonadaceae</taxon>
        <taxon>Pseudomonas</taxon>
    </lineage>
</organism>
<dbReference type="AlphaFoldDB" id="A0A562QP91"/>
<dbReference type="EMBL" id="VLKY01000001">
    <property type="protein sequence ID" value="TWI58547.1"/>
    <property type="molecule type" value="Genomic_DNA"/>
</dbReference>
<evidence type="ECO:0000313" key="1">
    <source>
        <dbReference type="EMBL" id="TWI58547.1"/>
    </source>
</evidence>
<accession>A0A562QP91</accession>
<proteinExistence type="predicted"/>